<keyword evidence="2 6" id="KW-0489">Methyltransferase</keyword>
<evidence type="ECO:0000313" key="7">
    <source>
        <dbReference type="Proteomes" id="UP000230914"/>
    </source>
</evidence>
<evidence type="ECO:0000256" key="3">
    <source>
        <dbReference type="ARBA" id="ARBA00022679"/>
    </source>
</evidence>
<comment type="caution">
    <text evidence="6">The sequence shown here is derived from an EMBL/GenBank/DDBJ whole genome shotgun (WGS) entry which is preliminary data.</text>
</comment>
<dbReference type="InterPro" id="IPR002052">
    <property type="entry name" value="DNA_methylase_N6_adenine_CS"/>
</dbReference>
<organism evidence="6 7">
    <name type="scientific">Ilumatobacter coccineus</name>
    <dbReference type="NCBI Taxonomy" id="467094"/>
    <lineage>
        <taxon>Bacteria</taxon>
        <taxon>Bacillati</taxon>
        <taxon>Actinomycetota</taxon>
        <taxon>Acidimicrobiia</taxon>
        <taxon>Acidimicrobiales</taxon>
        <taxon>Ilumatobacteraceae</taxon>
        <taxon>Ilumatobacter</taxon>
    </lineage>
</organism>
<name>A0A2G6KEN3_9ACTN</name>
<evidence type="ECO:0000256" key="1">
    <source>
        <dbReference type="ARBA" id="ARBA00011900"/>
    </source>
</evidence>
<comment type="catalytic activity">
    <reaction evidence="5">
        <text>a 2'-deoxyadenosine in DNA + S-adenosyl-L-methionine = an N(6)-methyl-2'-deoxyadenosine in DNA + S-adenosyl-L-homocysteine + H(+)</text>
        <dbReference type="Rhea" id="RHEA:15197"/>
        <dbReference type="Rhea" id="RHEA-COMP:12418"/>
        <dbReference type="Rhea" id="RHEA-COMP:12419"/>
        <dbReference type="ChEBI" id="CHEBI:15378"/>
        <dbReference type="ChEBI" id="CHEBI:57856"/>
        <dbReference type="ChEBI" id="CHEBI:59789"/>
        <dbReference type="ChEBI" id="CHEBI:90615"/>
        <dbReference type="ChEBI" id="CHEBI:90616"/>
        <dbReference type="EC" id="2.1.1.72"/>
    </reaction>
</comment>
<dbReference type="Proteomes" id="UP000230914">
    <property type="component" value="Unassembled WGS sequence"/>
</dbReference>
<dbReference type="InterPro" id="IPR012327">
    <property type="entry name" value="MeTrfase_D12"/>
</dbReference>
<accession>A0A2G6KEN3</accession>
<keyword evidence="3 6" id="KW-0808">Transferase</keyword>
<dbReference type="SUPFAM" id="SSF53335">
    <property type="entry name" value="S-adenosyl-L-methionine-dependent methyltransferases"/>
    <property type="match status" value="1"/>
</dbReference>
<gene>
    <name evidence="6" type="ORF">CSA55_01305</name>
</gene>
<protein>
    <recommendedName>
        <fullName evidence="1">site-specific DNA-methyltransferase (adenine-specific)</fullName>
        <ecNumber evidence="1">2.1.1.72</ecNumber>
    </recommendedName>
</protein>
<dbReference type="EC" id="2.1.1.72" evidence="1"/>
<reference evidence="6 7" key="1">
    <citation type="submission" date="2017-10" db="EMBL/GenBank/DDBJ databases">
        <title>Novel microbial diversity and functional potential in the marine mammal oral microbiome.</title>
        <authorList>
            <person name="Dudek N.K."/>
            <person name="Sun C.L."/>
            <person name="Burstein D."/>
            <person name="Kantor R.S."/>
            <person name="Aliaga Goltsman D.S."/>
            <person name="Bik E.M."/>
            <person name="Thomas B.C."/>
            <person name="Banfield J.F."/>
            <person name="Relman D.A."/>
        </authorList>
    </citation>
    <scope>NUCLEOTIDE SEQUENCE [LARGE SCALE GENOMIC DNA]</scope>
    <source>
        <strain evidence="6">DOLJORAL78_61_10</strain>
    </source>
</reference>
<dbReference type="Pfam" id="PF02086">
    <property type="entry name" value="MethyltransfD12"/>
    <property type="match status" value="1"/>
</dbReference>
<keyword evidence="4" id="KW-0949">S-adenosyl-L-methionine</keyword>
<dbReference type="GO" id="GO:0009007">
    <property type="term" value="F:site-specific DNA-methyltransferase (adenine-specific) activity"/>
    <property type="evidence" value="ECO:0007669"/>
    <property type="project" value="UniProtKB-EC"/>
</dbReference>
<dbReference type="GO" id="GO:0003676">
    <property type="term" value="F:nucleic acid binding"/>
    <property type="evidence" value="ECO:0007669"/>
    <property type="project" value="InterPro"/>
</dbReference>
<evidence type="ECO:0000256" key="2">
    <source>
        <dbReference type="ARBA" id="ARBA00022603"/>
    </source>
</evidence>
<dbReference type="PRINTS" id="PR00505">
    <property type="entry name" value="D12N6MTFRASE"/>
</dbReference>
<dbReference type="GO" id="GO:0032259">
    <property type="term" value="P:methylation"/>
    <property type="evidence" value="ECO:0007669"/>
    <property type="project" value="UniProtKB-KW"/>
</dbReference>
<dbReference type="AlphaFoldDB" id="A0A2G6KEN3"/>
<dbReference type="PROSITE" id="PS00092">
    <property type="entry name" value="N6_MTASE"/>
    <property type="match status" value="1"/>
</dbReference>
<sequence length="357" mass="39827">MIKYLGSKRRLVPTLTELFVRSGAHTALDLFTGTTRVAQAFKRAGGEVTAVDTARYAKVFGDTFIALDGSRIGRELDDEIDRLNSLPGIDGYVTETFCRQSRFFQLHNGQRIDAIREAIERDHPTGPLRPVLLTSLLLAADKVDSTTGIQMAYVKKWAPRSYRDLTLRRPDLIAGSGHAQCSDAIDYVTSTQTSFDLAYLDPPYNQHRYVANYHVWETLVANDQPEHYGVACKRVDIRDEATHSVFNRKREMPAALGRAIDAVRAEVVIVSYNDESWISLDELVTMCSPHGHVAVLGFDSARYVGARIGIHSPTGERVGTVGRTRNLEYVIVAGDRDRVEHMVKPYSDQRIAATITS</sequence>
<dbReference type="InterPro" id="IPR029063">
    <property type="entry name" value="SAM-dependent_MTases_sf"/>
</dbReference>
<dbReference type="GO" id="GO:0009307">
    <property type="term" value="P:DNA restriction-modification system"/>
    <property type="evidence" value="ECO:0007669"/>
    <property type="project" value="InterPro"/>
</dbReference>
<evidence type="ECO:0000256" key="5">
    <source>
        <dbReference type="ARBA" id="ARBA00047942"/>
    </source>
</evidence>
<dbReference type="EMBL" id="PDSL01000022">
    <property type="protein sequence ID" value="PIE34105.1"/>
    <property type="molecule type" value="Genomic_DNA"/>
</dbReference>
<proteinExistence type="predicted"/>
<evidence type="ECO:0000313" key="6">
    <source>
        <dbReference type="EMBL" id="PIE34105.1"/>
    </source>
</evidence>
<evidence type="ECO:0000256" key="4">
    <source>
        <dbReference type="ARBA" id="ARBA00022691"/>
    </source>
</evidence>